<protein>
    <submittedName>
        <fullName evidence="5">AraC family transcriptional regulator</fullName>
    </submittedName>
</protein>
<dbReference type="STRING" id="1844.UG56_020360"/>
<dbReference type="Pfam" id="PF14525">
    <property type="entry name" value="AraC_binding_2"/>
    <property type="match status" value="1"/>
</dbReference>
<keyword evidence="6" id="KW-1185">Reference proteome</keyword>
<dbReference type="GO" id="GO:0043565">
    <property type="term" value="F:sequence-specific DNA binding"/>
    <property type="evidence" value="ECO:0007669"/>
    <property type="project" value="InterPro"/>
</dbReference>
<dbReference type="Pfam" id="PF12833">
    <property type="entry name" value="HTH_18"/>
    <property type="match status" value="1"/>
</dbReference>
<sequence length="322" mass="35411">MPRPLLSRHTVVATTDVDQAREAVAERFCAHYLALTKAGSQLDMVHNAAPLGEDVMLNYMRYGDEVRITPGTFDDFYLIQLPLAGSAKVKVGEHVVLADRTRASIGSPTEPVDMLWSDGCEKLQVYIRRSAVEEAAAGIGGSGPVVFDPTLDLARPEVRDWLKMVRLAYDNVEAGGSLMSSPLVAAPYEQALIGGLLTIQANTSLTLVTESSSPTISRAVRMAVDLLEAHPERPWKVADLAQQVGVSTRTLQEAFQRDLDTTPLEYWRRTRLDRAHSDLLAADATATSVTAIAARWGFFHLGRFSQAYRAQFQELPSQTLMR</sequence>
<proteinExistence type="predicted"/>
<dbReference type="PROSITE" id="PS00041">
    <property type="entry name" value="HTH_ARAC_FAMILY_1"/>
    <property type="match status" value="1"/>
</dbReference>
<accession>A0A1J4N069</accession>
<dbReference type="SMART" id="SM00342">
    <property type="entry name" value="HTH_ARAC"/>
    <property type="match status" value="1"/>
</dbReference>
<keyword evidence="3" id="KW-0804">Transcription</keyword>
<dbReference type="InterPro" id="IPR035418">
    <property type="entry name" value="AraC-bd_2"/>
</dbReference>
<dbReference type="PROSITE" id="PS01124">
    <property type="entry name" value="HTH_ARAC_FAMILY_2"/>
    <property type="match status" value="1"/>
</dbReference>
<evidence type="ECO:0000256" key="2">
    <source>
        <dbReference type="ARBA" id="ARBA00023125"/>
    </source>
</evidence>
<comment type="caution">
    <text evidence="5">The sequence shown here is derived from an EMBL/GenBank/DDBJ whole genome shotgun (WGS) entry which is preliminary data.</text>
</comment>
<dbReference type="PANTHER" id="PTHR46796">
    <property type="entry name" value="HTH-TYPE TRANSCRIPTIONAL ACTIVATOR RHAS-RELATED"/>
    <property type="match status" value="1"/>
</dbReference>
<keyword evidence="2" id="KW-0238">DNA-binding</keyword>
<name>A0A1J4N069_9ACTN</name>
<dbReference type="Gene3D" id="1.10.10.60">
    <property type="entry name" value="Homeodomain-like"/>
    <property type="match status" value="1"/>
</dbReference>
<reference evidence="5" key="1">
    <citation type="submission" date="2016-10" db="EMBL/GenBank/DDBJ databases">
        <title>Draft Genome Sequence of Nocardioides luteus Strain BAFB, an Alkane-Degrading Bacterium Isolated from JP-7 Polluted Soil.</title>
        <authorList>
            <person name="Brown L."/>
            <person name="Ruiz O.N."/>
            <person name="Gunasekera T."/>
        </authorList>
    </citation>
    <scope>NUCLEOTIDE SEQUENCE [LARGE SCALE GENOMIC DNA]</scope>
    <source>
        <strain evidence="5">BAFB</strain>
    </source>
</reference>
<dbReference type="GO" id="GO:0003700">
    <property type="term" value="F:DNA-binding transcription factor activity"/>
    <property type="evidence" value="ECO:0007669"/>
    <property type="project" value="InterPro"/>
</dbReference>
<gene>
    <name evidence="5" type="ORF">UG56_020360</name>
</gene>
<dbReference type="InterPro" id="IPR018062">
    <property type="entry name" value="HTH_AraC-typ_CS"/>
</dbReference>
<evidence type="ECO:0000256" key="1">
    <source>
        <dbReference type="ARBA" id="ARBA00023015"/>
    </source>
</evidence>
<dbReference type="InterPro" id="IPR018060">
    <property type="entry name" value="HTH_AraC"/>
</dbReference>
<dbReference type="InterPro" id="IPR050204">
    <property type="entry name" value="AraC_XylS_family_regulators"/>
</dbReference>
<keyword evidence="1" id="KW-0805">Transcription regulation</keyword>
<dbReference type="Proteomes" id="UP000033772">
    <property type="component" value="Unassembled WGS sequence"/>
</dbReference>
<dbReference type="EMBL" id="JZDQ02000031">
    <property type="protein sequence ID" value="OIJ24965.1"/>
    <property type="molecule type" value="Genomic_DNA"/>
</dbReference>
<dbReference type="RefSeq" id="WP_045547824.1">
    <property type="nucleotide sequence ID" value="NZ_JZDQ02000031.1"/>
</dbReference>
<dbReference type="OrthoDB" id="5464689at2"/>
<evidence type="ECO:0000259" key="4">
    <source>
        <dbReference type="PROSITE" id="PS01124"/>
    </source>
</evidence>
<evidence type="ECO:0000313" key="6">
    <source>
        <dbReference type="Proteomes" id="UP000033772"/>
    </source>
</evidence>
<evidence type="ECO:0000256" key="3">
    <source>
        <dbReference type="ARBA" id="ARBA00023163"/>
    </source>
</evidence>
<feature type="domain" description="HTH araC/xylS-type" evidence="4">
    <location>
        <begin position="221"/>
        <end position="322"/>
    </location>
</feature>
<evidence type="ECO:0000313" key="5">
    <source>
        <dbReference type="EMBL" id="OIJ24965.1"/>
    </source>
</evidence>
<dbReference type="InterPro" id="IPR009057">
    <property type="entry name" value="Homeodomain-like_sf"/>
</dbReference>
<organism evidence="5 6">
    <name type="scientific">Nocardioides luteus</name>
    <dbReference type="NCBI Taxonomy" id="1844"/>
    <lineage>
        <taxon>Bacteria</taxon>
        <taxon>Bacillati</taxon>
        <taxon>Actinomycetota</taxon>
        <taxon>Actinomycetes</taxon>
        <taxon>Propionibacteriales</taxon>
        <taxon>Nocardioidaceae</taxon>
        <taxon>Nocardioides</taxon>
    </lineage>
</organism>
<dbReference type="PANTHER" id="PTHR46796:SF12">
    <property type="entry name" value="HTH-TYPE DNA-BINDING TRANSCRIPTIONAL ACTIVATOR EUTR"/>
    <property type="match status" value="1"/>
</dbReference>
<dbReference type="SUPFAM" id="SSF46689">
    <property type="entry name" value="Homeodomain-like"/>
    <property type="match status" value="2"/>
</dbReference>
<dbReference type="AlphaFoldDB" id="A0A1J4N069"/>